<dbReference type="eggNOG" id="ENOG502SQ7J">
    <property type="taxonomic scope" value="Eukaryota"/>
</dbReference>
<feature type="region of interest" description="Disordered" evidence="1">
    <location>
        <begin position="449"/>
        <end position="590"/>
    </location>
</feature>
<keyword evidence="2" id="KW-0732">Signal</keyword>
<dbReference type="Proteomes" id="UP000005238">
    <property type="component" value="Unassembled WGS sequence"/>
</dbReference>
<feature type="compositionally biased region" description="Pro residues" evidence="1">
    <location>
        <begin position="471"/>
        <end position="496"/>
    </location>
</feature>
<dbReference type="OMA" id="HSATSCW"/>
<accession>H3GTN2</accession>
<dbReference type="AlphaFoldDB" id="H3GTN2"/>
<feature type="compositionally biased region" description="Low complexity" evidence="1">
    <location>
        <begin position="560"/>
        <end position="590"/>
    </location>
</feature>
<keyword evidence="4" id="KW-1185">Reference proteome</keyword>
<dbReference type="InterPro" id="IPR027443">
    <property type="entry name" value="IPNS-like_sf"/>
</dbReference>
<dbReference type="VEuPathDB" id="FungiDB:KRP23_2730"/>
<evidence type="ECO:0000313" key="4">
    <source>
        <dbReference type="Proteomes" id="UP000005238"/>
    </source>
</evidence>
<feature type="compositionally biased region" description="Low complexity" evidence="1">
    <location>
        <begin position="197"/>
        <end position="213"/>
    </location>
</feature>
<dbReference type="PANTHER" id="PTHR40855:SF1">
    <property type="entry name" value="CLAVAMINATE SYNTHASE-LIKE PROTEIN"/>
    <property type="match status" value="1"/>
</dbReference>
<protein>
    <submittedName>
        <fullName evidence="3">Uncharacterized protein</fullName>
    </submittedName>
</protein>
<feature type="chain" id="PRO_5003587767" evidence="2">
    <location>
        <begin position="20"/>
        <end position="590"/>
    </location>
</feature>
<dbReference type="EnsemblProtists" id="Phyra80516">
    <property type="protein sequence ID" value="Phyra80516"/>
    <property type="gene ID" value="Phyra80516"/>
</dbReference>
<feature type="compositionally biased region" description="Low complexity" evidence="1">
    <location>
        <begin position="453"/>
        <end position="470"/>
    </location>
</feature>
<feature type="region of interest" description="Disordered" evidence="1">
    <location>
        <begin position="193"/>
        <end position="213"/>
    </location>
</feature>
<name>H3GTN2_PHYRM</name>
<proteinExistence type="predicted"/>
<dbReference type="Gene3D" id="2.60.120.330">
    <property type="entry name" value="B-lactam Antibiotic, Isopenicillin N Synthase, Chain"/>
    <property type="match status" value="1"/>
</dbReference>
<dbReference type="HOGENOM" id="CLU_025768_1_0_1"/>
<evidence type="ECO:0000256" key="2">
    <source>
        <dbReference type="SAM" id="SignalP"/>
    </source>
</evidence>
<dbReference type="VEuPathDB" id="FungiDB:KRP22_7404"/>
<organism evidence="3 4">
    <name type="scientific">Phytophthora ramorum</name>
    <name type="common">Sudden oak death agent</name>
    <dbReference type="NCBI Taxonomy" id="164328"/>
    <lineage>
        <taxon>Eukaryota</taxon>
        <taxon>Sar</taxon>
        <taxon>Stramenopiles</taxon>
        <taxon>Oomycota</taxon>
        <taxon>Peronosporomycetes</taxon>
        <taxon>Peronosporales</taxon>
        <taxon>Peronosporaceae</taxon>
        <taxon>Phytophthora</taxon>
    </lineage>
</organism>
<feature type="compositionally biased region" description="Low complexity" evidence="1">
    <location>
        <begin position="497"/>
        <end position="548"/>
    </location>
</feature>
<evidence type="ECO:0000313" key="3">
    <source>
        <dbReference type="EnsemblProtists" id="Phyra80516"/>
    </source>
</evidence>
<sequence>MVQVTKMLLGLAAMVMASAVPTNLAEQVPNFDVPNFDYGTLSTGSTPSDVLAALKKDGIISFTNVPSYATVRQAYLDSAAACAVSAQEVNAGFLLHKTLTDGTNRYTISTPSGQEADPNATTTDVACPGYQAVYNEFSSLLEYVVLSVATTLDSSNFTTQDGYGQTISSRKLMTDAVRLDHFHAYETSSLHERRLASEASGTTNASTSSSETDLTLELHEDDGMFIVFATPAFYKVSSDGSNSKLESVSAGGQDESESGLIIQTRDGQRVRPVLKPDQVTLMVGTGYNRWVATSEQLPAVMHGVRMPEVETTDTQRLLRAWFGKMTLLPSYQRMLKQIDFDVHANTTTHYVQQGYESDRQLLGCAPGRHLVASADAECNFNACTAKSGGSAPSEGCSVVCNRNHATDAAECEAGCDCSASTHSATTCWMLCVLDLDSCDLDQQACSGQAKVCDSTSAPTPTTAAPTSAPTPTTPAPTSAPTPITPAPTDAPTPTTPAPASSNTDTSTTTPAPASPNTDPSTPSTDTTASSTTASPSTDTATSSPSTTTGSSEERDSSANAPEATTVPATSSTSSTAGSSDSSTPAAHGVC</sequence>
<reference evidence="3" key="2">
    <citation type="submission" date="2015-06" db="UniProtKB">
        <authorList>
            <consortium name="EnsemblProtists"/>
        </authorList>
    </citation>
    <scope>IDENTIFICATION</scope>
    <source>
        <strain evidence="3">Pr102</strain>
    </source>
</reference>
<dbReference type="PANTHER" id="PTHR40855">
    <property type="entry name" value="DIOX_N DOMAIN-CONTAINING PROTEIN"/>
    <property type="match status" value="1"/>
</dbReference>
<dbReference type="PRINTS" id="PR01217">
    <property type="entry name" value="PRICHEXTENSN"/>
</dbReference>
<reference evidence="4" key="1">
    <citation type="journal article" date="2006" name="Science">
        <title>Phytophthora genome sequences uncover evolutionary origins and mechanisms of pathogenesis.</title>
        <authorList>
            <person name="Tyler B.M."/>
            <person name="Tripathy S."/>
            <person name="Zhang X."/>
            <person name="Dehal P."/>
            <person name="Jiang R.H."/>
            <person name="Aerts A."/>
            <person name="Arredondo F.D."/>
            <person name="Baxter L."/>
            <person name="Bensasson D."/>
            <person name="Beynon J.L."/>
            <person name="Chapman J."/>
            <person name="Damasceno C.M."/>
            <person name="Dorrance A.E."/>
            <person name="Dou D."/>
            <person name="Dickerman A.W."/>
            <person name="Dubchak I.L."/>
            <person name="Garbelotto M."/>
            <person name="Gijzen M."/>
            <person name="Gordon S.G."/>
            <person name="Govers F."/>
            <person name="Grunwald N.J."/>
            <person name="Huang W."/>
            <person name="Ivors K.L."/>
            <person name="Jones R.W."/>
            <person name="Kamoun S."/>
            <person name="Krampis K."/>
            <person name="Lamour K.H."/>
            <person name="Lee M.K."/>
            <person name="McDonald W.H."/>
            <person name="Medina M."/>
            <person name="Meijer H.J."/>
            <person name="Nordberg E.K."/>
            <person name="Maclean D.J."/>
            <person name="Ospina-Giraldo M.D."/>
            <person name="Morris P.F."/>
            <person name="Phuntumart V."/>
            <person name="Putnam N.H."/>
            <person name="Rash S."/>
            <person name="Rose J.K."/>
            <person name="Sakihama Y."/>
            <person name="Salamov A.A."/>
            <person name="Savidor A."/>
            <person name="Scheuring C.F."/>
            <person name="Smith B.M."/>
            <person name="Sobral B.W."/>
            <person name="Terry A."/>
            <person name="Torto-Alalibo T.A."/>
            <person name="Win J."/>
            <person name="Xu Z."/>
            <person name="Zhang H."/>
            <person name="Grigoriev I.V."/>
            <person name="Rokhsar D.S."/>
            <person name="Boore J.L."/>
        </authorList>
    </citation>
    <scope>NUCLEOTIDE SEQUENCE [LARGE SCALE GENOMIC DNA]</scope>
    <source>
        <strain evidence="4">Pr102</strain>
    </source>
</reference>
<evidence type="ECO:0000256" key="1">
    <source>
        <dbReference type="SAM" id="MobiDB-lite"/>
    </source>
</evidence>
<dbReference type="EMBL" id="DS566047">
    <property type="status" value="NOT_ANNOTATED_CDS"/>
    <property type="molecule type" value="Genomic_DNA"/>
</dbReference>
<dbReference type="InParanoid" id="H3GTN2"/>
<feature type="signal peptide" evidence="2">
    <location>
        <begin position="1"/>
        <end position="19"/>
    </location>
</feature>